<dbReference type="CGD" id="CAL0000169313">
    <property type="gene designation" value="Cd36_63300"/>
</dbReference>
<dbReference type="VEuPathDB" id="FungiDB:CD36_63300"/>
<organism evidence="3 4">
    <name type="scientific">Candida dubliniensis (strain CD36 / ATCC MYA-646 / CBS 7987 / NCPF 3949 / NRRL Y-17841)</name>
    <name type="common">Yeast</name>
    <dbReference type="NCBI Taxonomy" id="573826"/>
    <lineage>
        <taxon>Eukaryota</taxon>
        <taxon>Fungi</taxon>
        <taxon>Dikarya</taxon>
        <taxon>Ascomycota</taxon>
        <taxon>Saccharomycotina</taxon>
        <taxon>Pichiomycetes</taxon>
        <taxon>Debaryomycetaceae</taxon>
        <taxon>Candida/Lodderomyces clade</taxon>
        <taxon>Candida</taxon>
    </lineage>
</organism>
<feature type="region of interest" description="Disordered" evidence="1">
    <location>
        <begin position="659"/>
        <end position="856"/>
    </location>
</feature>
<feature type="region of interest" description="Disordered" evidence="1">
    <location>
        <begin position="360"/>
        <end position="433"/>
    </location>
</feature>
<name>B9WJ00_CANDC</name>
<reference evidence="3 4" key="1">
    <citation type="journal article" date="2009" name="Genome Res.">
        <title>Comparative genomics of the fungal pathogens Candida dubliniensis and Candida albicans.</title>
        <authorList>
            <person name="Jackson A.P."/>
            <person name="Gamble J.A."/>
            <person name="Yeomans T."/>
            <person name="Moran G.P."/>
            <person name="Saunders D."/>
            <person name="Harris D."/>
            <person name="Aslett M."/>
            <person name="Barrell J.F."/>
            <person name="Butler G."/>
            <person name="Citiulo F."/>
            <person name="Coleman D.C."/>
            <person name="de Groot P.W.J."/>
            <person name="Goodwin T.J."/>
            <person name="Quail M.A."/>
            <person name="McQuillan J."/>
            <person name="Munro C.A."/>
            <person name="Pain A."/>
            <person name="Poulter R.T."/>
            <person name="Rajandream M.A."/>
            <person name="Renauld H."/>
            <person name="Spiering M.J."/>
            <person name="Tivey A."/>
            <person name="Gow N.A.R."/>
            <person name="Barrell B."/>
            <person name="Sullivan D.J."/>
            <person name="Berriman M."/>
        </authorList>
    </citation>
    <scope>NUCLEOTIDE SEQUENCE [LARGE SCALE GENOMIC DNA]</scope>
    <source>
        <strain evidence="4">CD36 / ATCC MYA-646 / CBS 7987 / NCPF 3949 / NRRL Y-17841</strain>
    </source>
</reference>
<dbReference type="HOGENOM" id="CLU_008975_0_0_1"/>
<feature type="compositionally biased region" description="Basic and acidic residues" evidence="1">
    <location>
        <begin position="745"/>
        <end position="774"/>
    </location>
</feature>
<feature type="region of interest" description="Disordered" evidence="1">
    <location>
        <begin position="166"/>
        <end position="228"/>
    </location>
</feature>
<feature type="compositionally biased region" description="Polar residues" evidence="1">
    <location>
        <begin position="775"/>
        <end position="798"/>
    </location>
</feature>
<dbReference type="OrthoDB" id="4014434at2759"/>
<dbReference type="AlphaFoldDB" id="B9WJ00"/>
<accession>B9WJ00</accession>
<feature type="compositionally biased region" description="Low complexity" evidence="1">
    <location>
        <begin position="715"/>
        <end position="736"/>
    </location>
</feature>
<feature type="region of interest" description="Disordered" evidence="1">
    <location>
        <begin position="290"/>
        <end position="316"/>
    </location>
</feature>
<sequence length="1129" mass="126797">MFKECIGCSQKRLGDEPEDDRSNVLCPICRMTRYYNAYKKYITSKLRSKSKAKRTSIERKLRKFMTNKFHITTKLYALKQLTSSHKSKEYSQVKLFLLSDRQIKFIFNNNKNISSRLCLREIERLEYSDKAQEELLQLEETSSSCRSSDNENNDEIAEVPNRAGNLAEEQPLPNNQNSKQIFDTNNNGISHNVIGNGNNEDTLMNDIDNNEKSSSHVSDDSEVSQTRTGNTVLSTDIAAENSKNGATDSVILDMHEPLDLGSRNGSWEPSRDVSPPNEYAFILEESPSTVKSPSSLLAPDPATAEKPISQDTTFTGHVYKLKPSKIAKPSHNERTNDAQLHLMVQNLRRNLSSIVFRQNQSPNTDMNDAAVDTTASPPITNNLPEQNKTTTQVEHSRQTASPELAGSIPQSHSSETSTLIDNTSPVTDPAIQTTLSPTKRFGCCKRPKPSDMPPECLSFSTCPRCLIRHRLHRDTLQALSKVIKLYGFYQMHRYYNKDKEYIKLAMERDPYLEELGSRTFDYSIELEKLRAEENSKIEQSQSQQNASINLKSATNSNSQSLTDLEVVETNNQIFRTHDVPQQTGNLSQQESSFNRENSAQAESLPIQENIASQANVSNRESSLEQNEIRSDQHTASNENALPVEDDLDTLDKHAEVSIKPEDNVFENDTGHSNDDNPATSDKEEESGHDIEDSNNNENADTNTSTHRNSSQDNVADPNENTHNNENDVNANVEDNAGIVDVQRNSNDKREHTESQNKSDSISKVEYGDEAKHIIQDSSTNGGDKQKVTNTGSASTSPNEPIIQFNVDDLSRTSSSNSSIQEIPQIGNPPVTRAYSAPIQPTSSFDPSSSQPTNVLNSTSQNIDVDKLITTINNTTMPERIPTPNNPVSHGLLPNQVQRLNDPVTTGSVASKTICSICKQIREPDEPFPASKSPSCPKCTLKVALLKGQSNTVFGVTKLYALKQVYEWQNYSSFQLRTMFLDQDMYLSQFNTRPFNFVCEMIRLSGPPSPYRPFQPPEFPSFLQRMNRVCQKCNASILDAFNEMKNYSCCAKCTLVDGIANEYSHALSNSVKILALKQVLEGNTLEDNQLVLKFLFDKFLQQYKGKKFDYEIELLKYKTGDENYDEFPLH</sequence>
<feature type="compositionally biased region" description="Polar residues" evidence="1">
    <location>
        <begin position="172"/>
        <end position="202"/>
    </location>
</feature>
<dbReference type="EMBL" id="FM992693">
    <property type="protein sequence ID" value="CAX41219.1"/>
    <property type="molecule type" value="Genomic_DNA"/>
</dbReference>
<feature type="compositionally biased region" description="Polar residues" evidence="1">
    <location>
        <begin position="537"/>
        <end position="555"/>
    </location>
</feature>
<feature type="compositionally biased region" description="Polar residues" evidence="1">
    <location>
        <begin position="838"/>
        <end position="856"/>
    </location>
</feature>
<feature type="compositionally biased region" description="Polar residues" evidence="1">
    <location>
        <begin position="373"/>
        <end position="401"/>
    </location>
</feature>
<feature type="compositionally biased region" description="Polar residues" evidence="1">
    <location>
        <begin position="693"/>
        <end position="713"/>
    </location>
</feature>
<feature type="region of interest" description="Disordered" evidence="1">
    <location>
        <begin position="575"/>
        <end position="643"/>
    </location>
</feature>
<feature type="compositionally biased region" description="Basic and acidic residues" evidence="1">
    <location>
        <begin position="209"/>
        <end position="219"/>
    </location>
</feature>
<feature type="region of interest" description="Disordered" evidence="1">
    <location>
        <begin position="535"/>
        <end position="555"/>
    </location>
</feature>
<feature type="compositionally biased region" description="Polar residues" evidence="1">
    <location>
        <begin position="408"/>
        <end position="433"/>
    </location>
</feature>
<keyword evidence="4" id="KW-1185">Reference proteome</keyword>
<gene>
    <name evidence="2" type="ordered locus">Cd36_63300</name>
    <name evidence="3" type="ORF">CD36_63300</name>
</gene>
<dbReference type="GeneID" id="8048609"/>
<feature type="compositionally biased region" description="Polar residues" evidence="1">
    <location>
        <begin position="575"/>
        <end position="601"/>
    </location>
</feature>
<feature type="compositionally biased region" description="Basic and acidic residues" evidence="1">
    <location>
        <begin position="659"/>
        <end position="674"/>
    </location>
</feature>
<dbReference type="RefSeq" id="XP_002421062.1">
    <property type="nucleotide sequence ID" value="XM_002421017.1"/>
</dbReference>
<dbReference type="Proteomes" id="UP000002605">
    <property type="component" value="Chromosome 6"/>
</dbReference>
<evidence type="ECO:0000256" key="1">
    <source>
        <dbReference type="SAM" id="MobiDB-lite"/>
    </source>
</evidence>
<dbReference type="KEGG" id="cdu:CD36_63300"/>
<protein>
    <submittedName>
        <fullName evidence="3">Uncharacterized protein</fullName>
    </submittedName>
</protein>
<evidence type="ECO:0000313" key="4">
    <source>
        <dbReference type="Proteomes" id="UP000002605"/>
    </source>
</evidence>
<evidence type="ECO:0000313" key="2">
    <source>
        <dbReference type="CGD" id="CAL0000169313"/>
    </source>
</evidence>
<proteinExistence type="predicted"/>
<feature type="compositionally biased region" description="Polar residues" evidence="1">
    <location>
        <begin position="609"/>
        <end position="625"/>
    </location>
</feature>
<evidence type="ECO:0000313" key="3">
    <source>
        <dbReference type="EMBL" id="CAX41219.1"/>
    </source>
</evidence>